<evidence type="ECO:0000256" key="3">
    <source>
        <dbReference type="ARBA" id="ARBA00022801"/>
    </source>
</evidence>
<comment type="caution">
    <text evidence="6">Lacks conserved residue(s) required for the propagation of feature annotation.</text>
</comment>
<protein>
    <recommendedName>
        <fullName evidence="5 6">Peptidyl-tRNA hydrolase</fullName>
        <shortName evidence="6">Pth</shortName>
        <ecNumber evidence="1 6">3.1.1.29</ecNumber>
    </recommendedName>
</protein>
<feature type="binding site" evidence="6">
    <location>
        <position position="64"/>
    </location>
    <ligand>
        <name>tRNA</name>
        <dbReference type="ChEBI" id="CHEBI:17843"/>
    </ligand>
</feature>
<evidence type="ECO:0000256" key="2">
    <source>
        <dbReference type="ARBA" id="ARBA00022555"/>
    </source>
</evidence>
<comment type="function">
    <text evidence="6">Hydrolyzes ribosome-free peptidyl-tRNAs (with 1 or more amino acids incorporated), which drop off the ribosome during protein synthesis, or as a result of ribosome stalling.</text>
</comment>
<dbReference type="GO" id="GO:0000049">
    <property type="term" value="F:tRNA binding"/>
    <property type="evidence" value="ECO:0007669"/>
    <property type="project" value="UniProtKB-UniRule"/>
</dbReference>
<comment type="catalytic activity">
    <reaction evidence="6">
        <text>an N-acyl-L-alpha-aminoacyl-tRNA + H2O = an N-acyl-L-amino acid + a tRNA + H(+)</text>
        <dbReference type="Rhea" id="RHEA:54448"/>
        <dbReference type="Rhea" id="RHEA-COMP:10123"/>
        <dbReference type="Rhea" id="RHEA-COMP:13883"/>
        <dbReference type="ChEBI" id="CHEBI:15377"/>
        <dbReference type="ChEBI" id="CHEBI:15378"/>
        <dbReference type="ChEBI" id="CHEBI:59874"/>
        <dbReference type="ChEBI" id="CHEBI:78442"/>
        <dbReference type="ChEBI" id="CHEBI:138191"/>
        <dbReference type="EC" id="3.1.1.29"/>
    </reaction>
</comment>
<evidence type="ECO:0000256" key="6">
    <source>
        <dbReference type="HAMAP-Rule" id="MF_00083"/>
    </source>
</evidence>
<comment type="similarity">
    <text evidence="6">Belongs to the PTH family.</text>
</comment>
<dbReference type="InterPro" id="IPR036416">
    <property type="entry name" value="Pept_tRNA_hydro_sf"/>
</dbReference>
<dbReference type="AlphaFoldDB" id="A0A518JQC0"/>
<dbReference type="SUPFAM" id="SSF53178">
    <property type="entry name" value="Peptidyl-tRNA hydrolase-like"/>
    <property type="match status" value="1"/>
</dbReference>
<dbReference type="GO" id="GO:0006515">
    <property type="term" value="P:protein quality control for misfolded or incompletely synthesized proteins"/>
    <property type="evidence" value="ECO:0007669"/>
    <property type="project" value="UniProtKB-UniRule"/>
</dbReference>
<keyword evidence="4 6" id="KW-0694">RNA-binding</keyword>
<evidence type="ECO:0000256" key="4">
    <source>
        <dbReference type="ARBA" id="ARBA00022884"/>
    </source>
</evidence>
<accession>A0A518JQC0</accession>
<reference evidence="7 8" key="1">
    <citation type="submission" date="2019-02" db="EMBL/GenBank/DDBJ databases">
        <title>Deep-cultivation of Planctomycetes and their phenomic and genomic characterization uncovers novel biology.</title>
        <authorList>
            <person name="Wiegand S."/>
            <person name="Jogler M."/>
            <person name="Boedeker C."/>
            <person name="Pinto D."/>
            <person name="Vollmers J."/>
            <person name="Rivas-Marin E."/>
            <person name="Kohn T."/>
            <person name="Peeters S.H."/>
            <person name="Heuer A."/>
            <person name="Rast P."/>
            <person name="Oberbeckmann S."/>
            <person name="Bunk B."/>
            <person name="Jeske O."/>
            <person name="Meyerdierks A."/>
            <person name="Storesund J.E."/>
            <person name="Kallscheuer N."/>
            <person name="Luecker S."/>
            <person name="Lage O.M."/>
            <person name="Pohl T."/>
            <person name="Merkel B.J."/>
            <person name="Hornburger P."/>
            <person name="Mueller R.-W."/>
            <person name="Bruemmer F."/>
            <person name="Labrenz M."/>
            <person name="Spormann A.M."/>
            <person name="Op den Camp H."/>
            <person name="Overmann J."/>
            <person name="Amann R."/>
            <person name="Jetten M.S.M."/>
            <person name="Mascher T."/>
            <person name="Medema M.H."/>
            <person name="Devos D.P."/>
            <person name="Kaster A.-K."/>
            <person name="Ovreas L."/>
            <person name="Rohde M."/>
            <person name="Galperin M.Y."/>
            <person name="Jogler C."/>
        </authorList>
    </citation>
    <scope>NUCLEOTIDE SEQUENCE [LARGE SCALE GENOMIC DNA]</scope>
    <source>
        <strain evidence="7 8">Poly24</strain>
    </source>
</reference>
<keyword evidence="8" id="KW-1185">Reference proteome</keyword>
<sequence>MKLIVGLGNPGPRYAQTRHNIGFMAAAKFAQHAGASETKIRFEGEVAEGQIAGTKVIVLCPSTYMNASGSSVRKAASFYKIDPADVLVICDDFNLALGKLRVRAKGSSGGQKGLADIIRLLGTDQVPRLRVGIGPPPASWNIPDYVLSKFRSDEEVDVERGTDRAAKAAADFVRHDIAFCMNAYNGTELDNQ</sequence>
<dbReference type="GO" id="GO:0005737">
    <property type="term" value="C:cytoplasm"/>
    <property type="evidence" value="ECO:0007669"/>
    <property type="project" value="UniProtKB-SubCell"/>
</dbReference>
<evidence type="ECO:0000256" key="5">
    <source>
        <dbReference type="ARBA" id="ARBA00050038"/>
    </source>
</evidence>
<dbReference type="CDD" id="cd00462">
    <property type="entry name" value="PTH"/>
    <property type="match status" value="1"/>
</dbReference>
<comment type="function">
    <text evidence="6">Catalyzes the release of premature peptidyl moieties from peptidyl-tRNA molecules trapped in stalled 50S ribosomal subunits, and thus maintains levels of free tRNAs and 50S ribosomes.</text>
</comment>
<dbReference type="HAMAP" id="MF_00083">
    <property type="entry name" value="Pept_tRNA_hydro_bact"/>
    <property type="match status" value="1"/>
</dbReference>
<dbReference type="Pfam" id="PF01195">
    <property type="entry name" value="Pept_tRNA_hydro"/>
    <property type="match status" value="1"/>
</dbReference>
<evidence type="ECO:0000313" key="7">
    <source>
        <dbReference type="EMBL" id="QDV67735.1"/>
    </source>
</evidence>
<dbReference type="EC" id="3.1.1.29" evidence="1 6"/>
<organism evidence="7 8">
    <name type="scientific">Rosistilla carotiformis</name>
    <dbReference type="NCBI Taxonomy" id="2528017"/>
    <lineage>
        <taxon>Bacteria</taxon>
        <taxon>Pseudomonadati</taxon>
        <taxon>Planctomycetota</taxon>
        <taxon>Planctomycetia</taxon>
        <taxon>Pirellulales</taxon>
        <taxon>Pirellulaceae</taxon>
        <taxon>Rosistilla</taxon>
    </lineage>
</organism>
<feature type="binding site" evidence="6">
    <location>
        <position position="66"/>
    </location>
    <ligand>
        <name>tRNA</name>
        <dbReference type="ChEBI" id="CHEBI:17843"/>
    </ligand>
</feature>
<dbReference type="InterPro" id="IPR001328">
    <property type="entry name" value="Pept_tRNA_hydro"/>
</dbReference>
<dbReference type="OrthoDB" id="9800507at2"/>
<evidence type="ECO:0000313" key="8">
    <source>
        <dbReference type="Proteomes" id="UP000315082"/>
    </source>
</evidence>
<comment type="subcellular location">
    <subcellularLocation>
        <location evidence="6">Cytoplasm</location>
    </subcellularLocation>
</comment>
<dbReference type="Gene3D" id="3.40.50.1470">
    <property type="entry name" value="Peptidyl-tRNA hydrolase"/>
    <property type="match status" value="1"/>
</dbReference>
<dbReference type="EMBL" id="CP036348">
    <property type="protein sequence ID" value="QDV67735.1"/>
    <property type="molecule type" value="Genomic_DNA"/>
</dbReference>
<name>A0A518JQC0_9BACT</name>
<comment type="subunit">
    <text evidence="6">Monomer.</text>
</comment>
<dbReference type="GO" id="GO:0072344">
    <property type="term" value="P:rescue of stalled ribosome"/>
    <property type="evidence" value="ECO:0007669"/>
    <property type="project" value="UniProtKB-UniRule"/>
</dbReference>
<dbReference type="GO" id="GO:0004045">
    <property type="term" value="F:peptidyl-tRNA hydrolase activity"/>
    <property type="evidence" value="ECO:0007669"/>
    <property type="project" value="UniProtKB-UniRule"/>
</dbReference>
<dbReference type="KEGG" id="rcf:Poly24_14390"/>
<evidence type="ECO:0000256" key="1">
    <source>
        <dbReference type="ARBA" id="ARBA00013260"/>
    </source>
</evidence>
<dbReference type="PANTHER" id="PTHR17224">
    <property type="entry name" value="PEPTIDYL-TRNA HYDROLASE"/>
    <property type="match status" value="1"/>
</dbReference>
<proteinExistence type="inferred from homology"/>
<feature type="binding site" evidence="6">
    <location>
        <position position="14"/>
    </location>
    <ligand>
        <name>tRNA</name>
        <dbReference type="ChEBI" id="CHEBI:17843"/>
    </ligand>
</feature>
<feature type="active site" description="Proton acceptor" evidence="6">
    <location>
        <position position="19"/>
    </location>
</feature>
<feature type="site" description="Discriminates between blocked and unblocked aminoacyl-tRNA" evidence="6">
    <location>
        <position position="9"/>
    </location>
</feature>
<dbReference type="Proteomes" id="UP000315082">
    <property type="component" value="Chromosome"/>
</dbReference>
<gene>
    <name evidence="6 7" type="primary">pth</name>
    <name evidence="7" type="ORF">Poly24_14390</name>
</gene>
<dbReference type="RefSeq" id="WP_145092380.1">
    <property type="nucleotide sequence ID" value="NZ_CP036348.1"/>
</dbReference>
<dbReference type="PANTHER" id="PTHR17224:SF1">
    <property type="entry name" value="PEPTIDYL-TRNA HYDROLASE"/>
    <property type="match status" value="1"/>
</dbReference>
<dbReference type="NCBIfam" id="TIGR00447">
    <property type="entry name" value="pth"/>
    <property type="match status" value="1"/>
</dbReference>
<dbReference type="FunFam" id="3.40.50.1470:FF:000001">
    <property type="entry name" value="Peptidyl-tRNA hydrolase"/>
    <property type="match status" value="1"/>
</dbReference>
<feature type="site" description="Stabilizes the basic form of H active site to accept a proton" evidence="6">
    <location>
        <position position="91"/>
    </location>
</feature>
<keyword evidence="3 6" id="KW-0378">Hydrolase</keyword>
<keyword evidence="2 6" id="KW-0820">tRNA-binding</keyword>
<keyword evidence="6" id="KW-0963">Cytoplasm</keyword>